<dbReference type="GO" id="GO:0016787">
    <property type="term" value="F:hydrolase activity"/>
    <property type="evidence" value="ECO:0007669"/>
    <property type="project" value="UniProtKB-KW"/>
</dbReference>
<evidence type="ECO:0000313" key="7">
    <source>
        <dbReference type="EMBL" id="GHB46252.1"/>
    </source>
</evidence>
<dbReference type="GO" id="GO:0005737">
    <property type="term" value="C:cytoplasm"/>
    <property type="evidence" value="ECO:0007669"/>
    <property type="project" value="TreeGrafter"/>
</dbReference>
<evidence type="ECO:0000256" key="2">
    <source>
        <dbReference type="ARBA" id="ARBA00022723"/>
    </source>
</evidence>
<comment type="caution">
    <text evidence="7">The sequence shown here is derived from an EMBL/GenBank/DDBJ whole genome shotgun (WGS) entry which is preliminary data.</text>
</comment>
<evidence type="ECO:0000256" key="5">
    <source>
        <dbReference type="ARBA" id="ARBA00022884"/>
    </source>
</evidence>
<reference evidence="7" key="1">
    <citation type="journal article" date="2014" name="Int. J. Syst. Evol. Microbiol.">
        <title>Complete genome sequence of Corynebacterium casei LMG S-19264T (=DSM 44701T), isolated from a smear-ripened cheese.</title>
        <authorList>
            <consortium name="US DOE Joint Genome Institute (JGI-PGF)"/>
            <person name="Walter F."/>
            <person name="Albersmeier A."/>
            <person name="Kalinowski J."/>
            <person name="Ruckert C."/>
        </authorList>
    </citation>
    <scope>NUCLEOTIDE SEQUENCE</scope>
    <source>
        <strain evidence="7">KCTC 23224</strain>
    </source>
</reference>
<evidence type="ECO:0000259" key="6">
    <source>
        <dbReference type="SMART" id="SM00316"/>
    </source>
</evidence>
<dbReference type="InterPro" id="IPR003029">
    <property type="entry name" value="S1_domain"/>
</dbReference>
<keyword evidence="4" id="KW-0460">Magnesium</keyword>
<dbReference type="GO" id="GO:0003723">
    <property type="term" value="F:RNA binding"/>
    <property type="evidence" value="ECO:0007669"/>
    <property type="project" value="UniProtKB-KW"/>
</dbReference>
<comment type="cofactor">
    <cofactor evidence="1">
        <name>Mg(2+)</name>
        <dbReference type="ChEBI" id="CHEBI:18420"/>
    </cofactor>
</comment>
<keyword evidence="3" id="KW-0378">Hydrolase</keyword>
<dbReference type="Gene3D" id="3.40.1260.20">
    <property type="entry name" value="Ribonuclease E, catalytic domain"/>
    <property type="match status" value="1"/>
</dbReference>
<dbReference type="GO" id="GO:0046872">
    <property type="term" value="F:metal ion binding"/>
    <property type="evidence" value="ECO:0007669"/>
    <property type="project" value="UniProtKB-KW"/>
</dbReference>
<accession>A0A8J3CZE2</accession>
<name>A0A8J3CZE2_9BACT</name>
<dbReference type="GO" id="GO:0006364">
    <property type="term" value="P:rRNA processing"/>
    <property type="evidence" value="ECO:0007669"/>
    <property type="project" value="TreeGrafter"/>
</dbReference>
<dbReference type="AlphaFoldDB" id="A0A8J3CZE2"/>
<dbReference type="GO" id="GO:0004540">
    <property type="term" value="F:RNA nuclease activity"/>
    <property type="evidence" value="ECO:0007669"/>
    <property type="project" value="InterPro"/>
</dbReference>
<feature type="domain" description="S1 motif" evidence="6">
    <location>
        <begin position="37"/>
        <end position="141"/>
    </location>
</feature>
<keyword evidence="5" id="KW-0694">RNA-binding</keyword>
<keyword evidence="8" id="KW-1185">Reference proteome</keyword>
<sequence length="523" mass="59147">MSTELVIDSAQNGSRIALLKDKNLVELHSEGGENQFKVGDIYLGTVRKIVNGLNAAFIDVGYEKDAFLHYQDLGPQINSLNKFTKLIKNNGYANFNFKNFELEPDIEKLGKISNVLSKNHQILVQVVKEPISTKGPRLSCELSLAGRYIVLVPFSDSVSVSKKIRSAEERKRLVRLITSIKPANFGVIIRTVAEGQSVTELDKDLRNLVTTWEDGIKKLHKAKSCDKIIGEMSMASSIIRDLLNESFDAITVEDELIYDQIRSYIRSIAPEKEKIVKLYNGKAKLFENFGIEKQIKSLFGQTISLPQGGYVIIEHTEALHVIDVNSGNKSNQESDQETTALKTNLVAAKEIARQLRLRDMGGIIVVDFIDMKKADNKKAIYDAMREEMRDDRSKHTVLPLTKFGLMQITRQRVRPEVNIVTKEVCPSCNGTGKIQASILVADQLEKDLEHIATIQNVSNIHIGLHPYLYAYFTNGMISKRVKWFFKYFKWVKLIKDSSLPVTEYKFLDESGEEIELQVKSEVD</sequence>
<dbReference type="Gene3D" id="2.40.50.140">
    <property type="entry name" value="Nucleic acid-binding proteins"/>
    <property type="match status" value="1"/>
</dbReference>
<dbReference type="InterPro" id="IPR012340">
    <property type="entry name" value="NA-bd_OB-fold"/>
</dbReference>
<dbReference type="SUPFAM" id="SSF50249">
    <property type="entry name" value="Nucleic acid-binding proteins"/>
    <property type="match status" value="1"/>
</dbReference>
<dbReference type="CDD" id="cd04453">
    <property type="entry name" value="S1_RNase_E"/>
    <property type="match status" value="1"/>
</dbReference>
<proteinExistence type="predicted"/>
<dbReference type="SMART" id="SM00316">
    <property type="entry name" value="S1"/>
    <property type="match status" value="1"/>
</dbReference>
<evidence type="ECO:0000256" key="3">
    <source>
        <dbReference type="ARBA" id="ARBA00022801"/>
    </source>
</evidence>
<keyword evidence="2" id="KW-0479">Metal-binding</keyword>
<evidence type="ECO:0000256" key="1">
    <source>
        <dbReference type="ARBA" id="ARBA00001946"/>
    </source>
</evidence>
<dbReference type="PANTHER" id="PTHR30001:SF0">
    <property type="entry name" value="RIBONUCLEASE G"/>
    <property type="match status" value="1"/>
</dbReference>
<evidence type="ECO:0000313" key="8">
    <source>
        <dbReference type="Proteomes" id="UP000642809"/>
    </source>
</evidence>
<gene>
    <name evidence="7" type="primary">cafA</name>
    <name evidence="7" type="ORF">GCM10008106_29000</name>
</gene>
<organism evidence="7 8">
    <name type="scientific">Mongoliitalea lutea</name>
    <dbReference type="NCBI Taxonomy" id="849756"/>
    <lineage>
        <taxon>Bacteria</taxon>
        <taxon>Pseudomonadati</taxon>
        <taxon>Bacteroidota</taxon>
        <taxon>Cytophagia</taxon>
        <taxon>Cytophagales</taxon>
        <taxon>Cyclobacteriaceae</taxon>
        <taxon>Mongoliitalea</taxon>
    </lineage>
</organism>
<dbReference type="InterPro" id="IPR019307">
    <property type="entry name" value="RNA-bd_AU-1/RNase_E/G"/>
</dbReference>
<dbReference type="Proteomes" id="UP000642809">
    <property type="component" value="Unassembled WGS sequence"/>
</dbReference>
<evidence type="ECO:0000256" key="4">
    <source>
        <dbReference type="ARBA" id="ARBA00022842"/>
    </source>
</evidence>
<dbReference type="InterPro" id="IPR004659">
    <property type="entry name" value="RNase_E/G"/>
</dbReference>
<reference evidence="7" key="2">
    <citation type="submission" date="2020-09" db="EMBL/GenBank/DDBJ databases">
        <authorList>
            <person name="Sun Q."/>
            <person name="Kim S."/>
        </authorList>
    </citation>
    <scope>NUCLEOTIDE SEQUENCE</scope>
    <source>
        <strain evidence="7">KCTC 23224</strain>
    </source>
</reference>
<dbReference type="PANTHER" id="PTHR30001">
    <property type="entry name" value="RIBONUCLEASE"/>
    <property type="match status" value="1"/>
</dbReference>
<dbReference type="RefSeq" id="WP_189584150.1">
    <property type="nucleotide sequence ID" value="NZ_BMYF01000019.1"/>
</dbReference>
<protein>
    <submittedName>
        <fullName evidence="7">Ribonuclease G</fullName>
    </submittedName>
</protein>
<dbReference type="EMBL" id="BMYF01000019">
    <property type="protein sequence ID" value="GHB46252.1"/>
    <property type="molecule type" value="Genomic_DNA"/>
</dbReference>
<dbReference type="Pfam" id="PF10150">
    <property type="entry name" value="RNase_E_G"/>
    <property type="match status" value="1"/>
</dbReference>
<dbReference type="NCBIfam" id="TIGR00757">
    <property type="entry name" value="RNaseEG"/>
    <property type="match status" value="1"/>
</dbReference>